<protein>
    <submittedName>
        <fullName evidence="2">Uncharacterized protein</fullName>
    </submittedName>
</protein>
<feature type="compositionally biased region" description="Polar residues" evidence="1">
    <location>
        <begin position="30"/>
        <end position="48"/>
    </location>
</feature>
<comment type="caution">
    <text evidence="2">The sequence shown here is derived from an EMBL/GenBank/DDBJ whole genome shotgun (WGS) entry which is preliminary data.</text>
</comment>
<dbReference type="PATRIC" id="fig|1608419.3.peg.2081"/>
<evidence type="ECO:0000313" key="3">
    <source>
        <dbReference type="Proteomes" id="UP000035037"/>
    </source>
</evidence>
<reference evidence="2 3" key="1">
    <citation type="submission" date="2015-02" db="EMBL/GenBank/DDBJ databases">
        <authorList>
            <person name="Slaby B."/>
            <person name="Hentschel U."/>
        </authorList>
    </citation>
    <scope>NUCLEOTIDE SEQUENCE [LARGE SCALE GENOMIC DNA]</scope>
    <source>
        <strain evidence="2">15L</strain>
    </source>
</reference>
<feature type="region of interest" description="Disordered" evidence="1">
    <location>
        <begin position="1"/>
        <end position="78"/>
    </location>
</feature>
<accession>A0A0G8AWT7</accession>
<evidence type="ECO:0000256" key="1">
    <source>
        <dbReference type="SAM" id="MobiDB-lite"/>
    </source>
</evidence>
<feature type="compositionally biased region" description="Polar residues" evidence="1">
    <location>
        <begin position="56"/>
        <end position="66"/>
    </location>
</feature>
<reference evidence="2 3" key="2">
    <citation type="submission" date="2015-05" db="EMBL/GenBank/DDBJ databases">
        <title>Lifestyle Evolution in Cyanobacterial Symbionts of Sponges.</title>
        <authorList>
            <person name="Burgsdorf I."/>
            <person name="Slaby B.M."/>
            <person name="Handley K.M."/>
            <person name="Haber M."/>
            <person name="Blom J."/>
            <person name="Marshall C.W."/>
            <person name="Gilbert J.A."/>
            <person name="Hentschel U."/>
            <person name="Steindler L."/>
        </authorList>
    </citation>
    <scope>NUCLEOTIDE SEQUENCE [LARGE SCALE GENOMIC DNA]</scope>
    <source>
        <strain evidence="2">15L</strain>
    </source>
</reference>
<proteinExistence type="predicted"/>
<gene>
    <name evidence="2" type="ORF">TQ37_03210</name>
</gene>
<dbReference type="Proteomes" id="UP000035037">
    <property type="component" value="Unassembled WGS sequence"/>
</dbReference>
<dbReference type="AlphaFoldDB" id="A0A0G8AWT7"/>
<feature type="compositionally biased region" description="Low complexity" evidence="1">
    <location>
        <begin position="14"/>
        <end position="28"/>
    </location>
</feature>
<organism evidence="2 3">
    <name type="scientific">Candidatus Synechococcus spongiarum 15L</name>
    <dbReference type="NCBI Taxonomy" id="1608419"/>
    <lineage>
        <taxon>Bacteria</taxon>
        <taxon>Bacillati</taxon>
        <taxon>Cyanobacteriota</taxon>
        <taxon>Cyanophyceae</taxon>
        <taxon>Synechococcales</taxon>
        <taxon>Synechococcaceae</taxon>
        <taxon>Synechococcus</taxon>
    </lineage>
</organism>
<sequence length="78" mass="8095">MGEQGQPLRDCPTAAAAPSHGCASADAAPPQTNAMADQQDALASTTLPQLAHLPFQSANHGRSQPGFSLAMTRKRSRP</sequence>
<evidence type="ECO:0000313" key="2">
    <source>
        <dbReference type="EMBL" id="KKZ13824.1"/>
    </source>
</evidence>
<dbReference type="EMBL" id="JYFQ01000066">
    <property type="protein sequence ID" value="KKZ13824.1"/>
    <property type="molecule type" value="Genomic_DNA"/>
</dbReference>
<name>A0A0G8AWT7_9SYNE</name>